<keyword evidence="2" id="KW-0812">Transmembrane</keyword>
<evidence type="ECO:0000256" key="2">
    <source>
        <dbReference type="SAM" id="Phobius"/>
    </source>
</evidence>
<dbReference type="EMBL" id="DWWN01000047">
    <property type="protein sequence ID" value="HJC45867.1"/>
    <property type="molecule type" value="Genomic_DNA"/>
</dbReference>
<evidence type="ECO:0000313" key="3">
    <source>
        <dbReference type="EMBL" id="HJC45867.1"/>
    </source>
</evidence>
<gene>
    <name evidence="3" type="ORF">H9703_07040</name>
</gene>
<name>A0A9D2T467_9FIRM</name>
<comment type="caution">
    <text evidence="3">The sequence shown here is derived from an EMBL/GenBank/DDBJ whole genome shotgun (WGS) entry which is preliminary data.</text>
</comment>
<organism evidence="3 4">
    <name type="scientific">Candidatus Faecalibacterium faecigallinarum</name>
    <dbReference type="NCBI Taxonomy" id="2838577"/>
    <lineage>
        <taxon>Bacteria</taxon>
        <taxon>Bacillati</taxon>
        <taxon>Bacillota</taxon>
        <taxon>Clostridia</taxon>
        <taxon>Eubacteriales</taxon>
        <taxon>Oscillospiraceae</taxon>
        <taxon>Faecalibacterium</taxon>
    </lineage>
</organism>
<reference evidence="3" key="1">
    <citation type="journal article" date="2021" name="PeerJ">
        <title>Extensive microbial diversity within the chicken gut microbiome revealed by metagenomics and culture.</title>
        <authorList>
            <person name="Gilroy R."/>
            <person name="Ravi A."/>
            <person name="Getino M."/>
            <person name="Pursley I."/>
            <person name="Horton D.L."/>
            <person name="Alikhan N.F."/>
            <person name="Baker D."/>
            <person name="Gharbi K."/>
            <person name="Hall N."/>
            <person name="Watson M."/>
            <person name="Adriaenssens E.M."/>
            <person name="Foster-Nyarko E."/>
            <person name="Jarju S."/>
            <person name="Secka A."/>
            <person name="Antonio M."/>
            <person name="Oren A."/>
            <person name="Chaudhuri R.R."/>
            <person name="La Ragione R."/>
            <person name="Hildebrand F."/>
            <person name="Pallen M.J."/>
        </authorList>
    </citation>
    <scope>NUCLEOTIDE SEQUENCE</scope>
    <source>
        <strain evidence="3">ChiSjej5B23-2810</strain>
    </source>
</reference>
<feature type="compositionally biased region" description="Low complexity" evidence="1">
    <location>
        <begin position="30"/>
        <end position="55"/>
    </location>
</feature>
<accession>A0A9D2T467</accession>
<keyword evidence="2" id="KW-0472">Membrane</keyword>
<evidence type="ECO:0008006" key="5">
    <source>
        <dbReference type="Google" id="ProtNLM"/>
    </source>
</evidence>
<proteinExistence type="predicted"/>
<feature type="region of interest" description="Disordered" evidence="1">
    <location>
        <begin position="30"/>
        <end position="58"/>
    </location>
</feature>
<reference evidence="3" key="2">
    <citation type="submission" date="2021-04" db="EMBL/GenBank/DDBJ databases">
        <authorList>
            <person name="Gilroy R."/>
        </authorList>
    </citation>
    <scope>NUCLEOTIDE SEQUENCE</scope>
    <source>
        <strain evidence="3">ChiSjej5B23-2810</strain>
    </source>
</reference>
<evidence type="ECO:0000313" key="4">
    <source>
        <dbReference type="Proteomes" id="UP000823906"/>
    </source>
</evidence>
<dbReference type="AlphaFoldDB" id="A0A9D2T467"/>
<evidence type="ECO:0000256" key="1">
    <source>
        <dbReference type="SAM" id="MobiDB-lite"/>
    </source>
</evidence>
<feature type="transmembrane region" description="Helical" evidence="2">
    <location>
        <begin position="6"/>
        <end position="25"/>
    </location>
</feature>
<keyword evidence="2" id="KW-1133">Transmembrane helix</keyword>
<protein>
    <recommendedName>
        <fullName evidence="5">Bypass of forespore C C-terminal domain-containing protein</fullName>
    </recommendedName>
</protein>
<dbReference type="Proteomes" id="UP000823906">
    <property type="component" value="Unassembled WGS sequence"/>
</dbReference>
<sequence length="130" mass="14247">MRKLWYFLFYGLCAFTIAFSLYWMAAVPPRAARPGPASSAGSGSQSSSPSLRAGAALSGVPEGEEGYYLCDEGGRLSVYRCDAGGTPRQLLERTDIYVNLLPEADALRYKSGYYVWSRQELETLLEDLGA</sequence>